<evidence type="ECO:0000313" key="2">
    <source>
        <dbReference type="EMBL" id="MDQ0904098.1"/>
    </source>
</evidence>
<name>A0AAW8F3Q3_9ACTN</name>
<proteinExistence type="predicted"/>
<evidence type="ECO:0000256" key="1">
    <source>
        <dbReference type="SAM" id="MobiDB-lite"/>
    </source>
</evidence>
<protein>
    <submittedName>
        <fullName evidence="2">Uncharacterized protein</fullName>
    </submittedName>
</protein>
<dbReference type="EMBL" id="JAUSZV010000001">
    <property type="protein sequence ID" value="MDQ0904098.1"/>
    <property type="molecule type" value="Genomic_DNA"/>
</dbReference>
<feature type="region of interest" description="Disordered" evidence="1">
    <location>
        <begin position="435"/>
        <end position="527"/>
    </location>
</feature>
<dbReference type="AlphaFoldDB" id="A0AAW8F3Q3"/>
<sequence>MQGDRRQIQTAVLGGADSEEPLMLPLEAIELDAFRRRHEHDTFWCGLLLGGCGLQLTTKLYTDRVCHFAHHPGRDGHPHVCGRRARGVSSADHLYVKSAAAAWLRDRDTQADFEFVQPDGAPIGSVVDIRFPRGGLRVHLDQAVAPSWNQDGHEPVLGVSVPVDRDTLIDRWYVHRIRLDSDGTARRVQIGTEAFARPTEWFGLEECKITERGLSTPAVEQIVRSRSTRPVTSWIPGAAGKVPRSQTLAQKLLRKLAEGRALGSAVIVTRTCSDIATLTEVEQDVQAELAAAVADAQCWLEEQQELRQQLVRELEKATTGADLPQVRTLLRQVKWAAHPDRTDAERAAIAGAEALVKDFAQQQQDRAAARRAQLQDERAEQAAGRARKLLAILERRGVRQPPGQMRKLVRELVNEASQAGTRIDPHLQEQINAWKARADDRNVPPQTVRPAAIADRTAVPAKRKRQSSGQSKPKKSDARTEPQSPSWSVLDVSCPSCDAPPGTHCTPGNQHPHKPRLQWLRRRFPRA</sequence>
<evidence type="ECO:0000313" key="3">
    <source>
        <dbReference type="Proteomes" id="UP001234216"/>
    </source>
</evidence>
<gene>
    <name evidence="2" type="ORF">QFZ22_000083</name>
</gene>
<organism evidence="2 3">
    <name type="scientific">Streptomyces canus</name>
    <dbReference type="NCBI Taxonomy" id="58343"/>
    <lineage>
        <taxon>Bacteria</taxon>
        <taxon>Bacillati</taxon>
        <taxon>Actinomycetota</taxon>
        <taxon>Actinomycetes</taxon>
        <taxon>Kitasatosporales</taxon>
        <taxon>Streptomycetaceae</taxon>
        <taxon>Streptomyces</taxon>
        <taxon>Streptomyces aurantiacus group</taxon>
    </lineage>
</organism>
<dbReference type="Proteomes" id="UP001234216">
    <property type="component" value="Unassembled WGS sequence"/>
</dbReference>
<feature type="compositionally biased region" description="Basic residues" evidence="1">
    <location>
        <begin position="511"/>
        <end position="527"/>
    </location>
</feature>
<reference evidence="2" key="1">
    <citation type="submission" date="2023-07" db="EMBL/GenBank/DDBJ databases">
        <title>Comparative genomics of wheat-associated soil bacteria to identify genetic determinants of phenazine resistance.</title>
        <authorList>
            <person name="Mouncey N."/>
        </authorList>
    </citation>
    <scope>NUCLEOTIDE SEQUENCE</scope>
    <source>
        <strain evidence="2">V4I22</strain>
    </source>
</reference>
<comment type="caution">
    <text evidence="2">The sequence shown here is derived from an EMBL/GenBank/DDBJ whole genome shotgun (WGS) entry which is preliminary data.</text>
</comment>
<accession>A0AAW8F3Q3</accession>